<protein>
    <submittedName>
        <fullName evidence="2">DUF4386 domain-containing protein</fullName>
    </submittedName>
</protein>
<keyword evidence="1" id="KW-1133">Transmembrane helix</keyword>
<gene>
    <name evidence="2" type="ORF">D2V08_15095</name>
</gene>
<keyword evidence="1" id="KW-0812">Transmembrane</keyword>
<evidence type="ECO:0000313" key="3">
    <source>
        <dbReference type="Proteomes" id="UP000266067"/>
    </source>
</evidence>
<dbReference type="Proteomes" id="UP000266067">
    <property type="component" value="Unassembled WGS sequence"/>
</dbReference>
<feature type="transmembrane region" description="Helical" evidence="1">
    <location>
        <begin position="89"/>
        <end position="112"/>
    </location>
</feature>
<feature type="transmembrane region" description="Helical" evidence="1">
    <location>
        <begin position="168"/>
        <end position="188"/>
    </location>
</feature>
<reference evidence="2 3" key="1">
    <citation type="submission" date="2018-08" db="EMBL/GenBank/DDBJ databases">
        <title>Proposal of Muricauda 72 sp.nov. and Muricauda NH166 sp.nov., isolated from seawater.</title>
        <authorList>
            <person name="Cheng H."/>
            <person name="Wu Y.-H."/>
            <person name="Guo L.-L."/>
            <person name="Xu X.-W."/>
        </authorList>
    </citation>
    <scope>NUCLEOTIDE SEQUENCE [LARGE SCALE GENOMIC DNA]</scope>
    <source>
        <strain evidence="2 3">KCTC 22173</strain>
    </source>
</reference>
<accession>A0A3A1N2R9</accession>
<name>A0A3A1N2R9_9FLAO</name>
<feature type="transmembrane region" description="Helical" evidence="1">
    <location>
        <begin position="138"/>
        <end position="156"/>
    </location>
</feature>
<evidence type="ECO:0000256" key="1">
    <source>
        <dbReference type="SAM" id="Phobius"/>
    </source>
</evidence>
<keyword evidence="3" id="KW-1185">Reference proteome</keyword>
<proteinExistence type="predicted"/>
<feature type="transmembrane region" description="Helical" evidence="1">
    <location>
        <begin position="200"/>
        <end position="219"/>
    </location>
</feature>
<keyword evidence="1" id="KW-0472">Membrane</keyword>
<dbReference type="Pfam" id="PF14329">
    <property type="entry name" value="DUF4386"/>
    <property type="match status" value="1"/>
</dbReference>
<dbReference type="OrthoDB" id="7060422at2"/>
<sequence>MNLRQAFLVSGIGYLLIFISGFYANFAILETMVVPSNAEVTVSNFLKDHSTLGCGIVGFLAMLFFDIVLVFSLFFVTKKVSRKLSFVASGFRLLHAICFGIALMCLVEVYRITDDSVGLNMQSLQNLVMSLLQRFDEIWTMGLLLFGVHLTLLGYLSIKSDIIPKSIGYLVLLAAIGYVVSCSAKLVMPNHTDYEQGLELLVVLFGVVGELSFTVWLLIKGLKKAQ</sequence>
<organism evidence="2 3">
    <name type="scientific">Flagellimonas lutimaris</name>
    <dbReference type="NCBI Taxonomy" id="475082"/>
    <lineage>
        <taxon>Bacteria</taxon>
        <taxon>Pseudomonadati</taxon>
        <taxon>Bacteroidota</taxon>
        <taxon>Flavobacteriia</taxon>
        <taxon>Flavobacteriales</taxon>
        <taxon>Flavobacteriaceae</taxon>
        <taxon>Flagellimonas</taxon>
    </lineage>
</organism>
<dbReference type="RefSeq" id="WP_119609054.1">
    <property type="nucleotide sequence ID" value="NZ_QXFH01000077.1"/>
</dbReference>
<dbReference type="EMBL" id="QXFH01000077">
    <property type="protein sequence ID" value="RIV30424.1"/>
    <property type="molecule type" value="Genomic_DNA"/>
</dbReference>
<dbReference type="InterPro" id="IPR025495">
    <property type="entry name" value="DUF4386"/>
</dbReference>
<feature type="transmembrane region" description="Helical" evidence="1">
    <location>
        <begin position="7"/>
        <end position="29"/>
    </location>
</feature>
<comment type="caution">
    <text evidence="2">The sequence shown here is derived from an EMBL/GenBank/DDBJ whole genome shotgun (WGS) entry which is preliminary data.</text>
</comment>
<evidence type="ECO:0000313" key="2">
    <source>
        <dbReference type="EMBL" id="RIV30424.1"/>
    </source>
</evidence>
<feature type="transmembrane region" description="Helical" evidence="1">
    <location>
        <begin position="49"/>
        <end position="77"/>
    </location>
</feature>
<dbReference type="AlphaFoldDB" id="A0A3A1N2R9"/>